<keyword evidence="3" id="KW-1185">Reference proteome</keyword>
<evidence type="ECO:0000313" key="3">
    <source>
        <dbReference type="Proteomes" id="UP000019118"/>
    </source>
</evidence>
<reference evidence="3" key="1">
    <citation type="journal article" date="2013" name="Genome Biol.">
        <title>Draft genome of the mountain pine beetle, Dendroctonus ponderosae Hopkins, a major forest pest.</title>
        <authorList>
            <person name="Keeling C.I."/>
            <person name="Yuen M.M."/>
            <person name="Liao N.Y."/>
            <person name="Docking T.R."/>
            <person name="Chan S.K."/>
            <person name="Taylor G.A."/>
            <person name="Palmquist D.L."/>
            <person name="Jackman S.D."/>
            <person name="Nguyen A."/>
            <person name="Li M."/>
            <person name="Henderson H."/>
            <person name="Janes J.K."/>
            <person name="Zhao Y."/>
            <person name="Pandoh P."/>
            <person name="Moore R."/>
            <person name="Sperling F.A."/>
            <person name="Huber D.P."/>
            <person name="Birol I."/>
            <person name="Jones S.J."/>
            <person name="Bohlmann J."/>
        </authorList>
    </citation>
    <scope>NUCLEOTIDE SEQUENCE</scope>
</reference>
<organism evidence="2 3">
    <name type="scientific">Dendroctonus ponderosae</name>
    <name type="common">Mountain pine beetle</name>
    <dbReference type="NCBI Taxonomy" id="77166"/>
    <lineage>
        <taxon>Eukaryota</taxon>
        <taxon>Metazoa</taxon>
        <taxon>Ecdysozoa</taxon>
        <taxon>Arthropoda</taxon>
        <taxon>Hexapoda</taxon>
        <taxon>Insecta</taxon>
        <taxon>Pterygota</taxon>
        <taxon>Neoptera</taxon>
        <taxon>Endopterygota</taxon>
        <taxon>Coleoptera</taxon>
        <taxon>Polyphaga</taxon>
        <taxon>Cucujiformia</taxon>
        <taxon>Curculionidae</taxon>
        <taxon>Scolytinae</taxon>
        <taxon>Dendroctonus</taxon>
    </lineage>
</organism>
<dbReference type="InterPro" id="IPR021896">
    <property type="entry name" value="THAP9-like_HTH"/>
</dbReference>
<sequence length="161" mass="18240">MSRNFVLRDNSKGGVNVRASGSTAFTGAKARSAAVPCGRRLNLNGLGVTQQKHLSHQAKILYEGVKKLKRAIQRQVRLYENLSKMKLNNSQSALLRNLADVNKFTRNFILSQTRNQKLKPRGRRFSLEDKIFALSIYKQSGKGYRFLSKIFSLPSRKTLVK</sequence>
<reference evidence="2" key="2">
    <citation type="submission" date="2024-08" db="UniProtKB">
        <authorList>
            <consortium name="EnsemblMetazoa"/>
        </authorList>
    </citation>
    <scope>IDENTIFICATION</scope>
</reference>
<feature type="domain" description="THAP9-like helix-turn-helix" evidence="1">
    <location>
        <begin position="94"/>
        <end position="161"/>
    </location>
</feature>
<dbReference type="EnsemblMetazoa" id="XM_019899557.1">
    <property type="protein sequence ID" value="XP_019755116.1"/>
    <property type="gene ID" value="LOC109534011"/>
</dbReference>
<accession>A0AAR5P3G2</accession>
<dbReference type="Pfam" id="PF12017">
    <property type="entry name" value="Tnp_P_element"/>
    <property type="match status" value="1"/>
</dbReference>
<evidence type="ECO:0000313" key="2">
    <source>
        <dbReference type="EnsemblMetazoa" id="XP_019755116.1"/>
    </source>
</evidence>
<proteinExistence type="predicted"/>
<name>A0AAR5P3G2_DENPD</name>
<dbReference type="AlphaFoldDB" id="A0AAR5P3G2"/>
<dbReference type="Proteomes" id="UP000019118">
    <property type="component" value="Unassembled WGS sequence"/>
</dbReference>
<evidence type="ECO:0000259" key="1">
    <source>
        <dbReference type="Pfam" id="PF12017"/>
    </source>
</evidence>
<protein>
    <recommendedName>
        <fullName evidence="1">THAP9-like helix-turn-helix domain-containing protein</fullName>
    </recommendedName>
</protein>